<sequence length="430" mass="48198">MNLNPEFQRQLYLECSQARLVGIPLVLGCIFTLSYFIDGYHLGSATTQTALILFMLITLLWGARQSIDSIVEEYRDRTWDTQRLSALGPWSMTWGKLFGSTVMVWYAATICLLVYSLSTDNQATLPLLLFYSICAGLLVQNGGLLLGLLAVQRGQSKNSSIFLVAIVGFLAIAPWLTELASPSPLNRPLANTNWYTSAIDSQLFHQVSLLLAIFWCGLGNYRLMMQELGIRTRPWVWLGFSVFMTVYFGGFIPSIFYTFSLAAFLVCSGLTYLGVLVERNDAMRVKRLLMYFSQGNWQRGLEELPIWWLSFILTLPAALQLSLSSHPLIEFSSAFHFYPLALALILLRDCALYVYFCYGKNPQRALTLSLLTGVLLYGIIPGIFKALGQTGLASLFFPLLADSATGALICALLQTGFVMQLLYRRWKIST</sequence>
<gene>
    <name evidence="2" type="ORF">A1359_17135</name>
</gene>
<accession>A0A177MX59</accession>
<feature type="transmembrane region" description="Helical" evidence="1">
    <location>
        <begin position="43"/>
        <end position="63"/>
    </location>
</feature>
<protein>
    <recommendedName>
        <fullName evidence="4">ABC transporter permease</fullName>
    </recommendedName>
</protein>
<feature type="transmembrane region" description="Helical" evidence="1">
    <location>
        <begin position="404"/>
        <end position="423"/>
    </location>
</feature>
<name>A0A177MX59_9GAMM</name>
<proteinExistence type="predicted"/>
<feature type="transmembrane region" description="Helical" evidence="1">
    <location>
        <begin position="258"/>
        <end position="277"/>
    </location>
</feature>
<dbReference type="OrthoDB" id="7328287at2"/>
<organism evidence="2 3">
    <name type="scientific">Methylomonas lenta</name>
    <dbReference type="NCBI Taxonomy" id="980561"/>
    <lineage>
        <taxon>Bacteria</taxon>
        <taxon>Pseudomonadati</taxon>
        <taxon>Pseudomonadota</taxon>
        <taxon>Gammaproteobacteria</taxon>
        <taxon>Methylococcales</taxon>
        <taxon>Methylococcaceae</taxon>
        <taxon>Methylomonas</taxon>
    </lineage>
</organism>
<feature type="transmembrane region" description="Helical" evidence="1">
    <location>
        <begin position="161"/>
        <end position="177"/>
    </location>
</feature>
<keyword evidence="1" id="KW-0472">Membrane</keyword>
<evidence type="ECO:0008006" key="4">
    <source>
        <dbReference type="Google" id="ProtNLM"/>
    </source>
</evidence>
<feature type="transmembrane region" description="Helical" evidence="1">
    <location>
        <begin position="97"/>
        <end position="117"/>
    </location>
</feature>
<dbReference type="STRING" id="980561.A1359_17135"/>
<dbReference type="EMBL" id="LUUI01000157">
    <property type="protein sequence ID" value="OAI10212.1"/>
    <property type="molecule type" value="Genomic_DNA"/>
</dbReference>
<dbReference type="RefSeq" id="WP_066987555.1">
    <property type="nucleotide sequence ID" value="NZ_LUUI01000157.1"/>
</dbReference>
<evidence type="ECO:0000256" key="1">
    <source>
        <dbReference type="SAM" id="Phobius"/>
    </source>
</evidence>
<feature type="transmembrane region" description="Helical" evidence="1">
    <location>
        <begin position="306"/>
        <end position="323"/>
    </location>
</feature>
<feature type="transmembrane region" description="Helical" evidence="1">
    <location>
        <begin position="203"/>
        <end position="223"/>
    </location>
</feature>
<feature type="transmembrane region" description="Helical" evidence="1">
    <location>
        <begin position="129"/>
        <end position="149"/>
    </location>
</feature>
<keyword evidence="1" id="KW-1133">Transmembrane helix</keyword>
<feature type="transmembrane region" description="Helical" evidence="1">
    <location>
        <begin position="335"/>
        <end position="358"/>
    </location>
</feature>
<feature type="transmembrane region" description="Helical" evidence="1">
    <location>
        <begin position="365"/>
        <end position="384"/>
    </location>
</feature>
<dbReference type="Proteomes" id="UP000078476">
    <property type="component" value="Unassembled WGS sequence"/>
</dbReference>
<keyword evidence="1" id="KW-0812">Transmembrane</keyword>
<evidence type="ECO:0000313" key="3">
    <source>
        <dbReference type="Proteomes" id="UP000078476"/>
    </source>
</evidence>
<feature type="transmembrane region" description="Helical" evidence="1">
    <location>
        <begin position="235"/>
        <end position="252"/>
    </location>
</feature>
<reference evidence="2 3" key="1">
    <citation type="submission" date="2016-03" db="EMBL/GenBank/DDBJ databases">
        <authorList>
            <person name="Ploux O."/>
        </authorList>
    </citation>
    <scope>NUCLEOTIDE SEQUENCE [LARGE SCALE GENOMIC DNA]</scope>
    <source>
        <strain evidence="2 3">R-45370</strain>
    </source>
</reference>
<evidence type="ECO:0000313" key="2">
    <source>
        <dbReference type="EMBL" id="OAI10212.1"/>
    </source>
</evidence>
<feature type="transmembrane region" description="Helical" evidence="1">
    <location>
        <begin position="20"/>
        <end position="37"/>
    </location>
</feature>
<keyword evidence="3" id="KW-1185">Reference proteome</keyword>
<dbReference type="AlphaFoldDB" id="A0A177MX59"/>
<comment type="caution">
    <text evidence="2">The sequence shown here is derived from an EMBL/GenBank/DDBJ whole genome shotgun (WGS) entry which is preliminary data.</text>
</comment>